<dbReference type="RefSeq" id="WP_218090052.1">
    <property type="nucleotide sequence ID" value="NZ_CAJVAS010000001.1"/>
</dbReference>
<comment type="caution">
    <text evidence="2">The sequence shown here is derived from an EMBL/GenBank/DDBJ whole genome shotgun (WGS) entry which is preliminary data.</text>
</comment>
<proteinExistence type="predicted"/>
<dbReference type="GO" id="GO:0008236">
    <property type="term" value="F:serine-type peptidase activity"/>
    <property type="evidence" value="ECO:0007669"/>
    <property type="project" value="InterPro"/>
</dbReference>
<feature type="domain" description="Peptidase S9 prolyl oligopeptidase catalytic" evidence="1">
    <location>
        <begin position="77"/>
        <end position="242"/>
    </location>
</feature>
<dbReference type="Pfam" id="PF00326">
    <property type="entry name" value="Peptidase_S9"/>
    <property type="match status" value="1"/>
</dbReference>
<sequence>MYEAYEDETRLEKTSLRSFQSPYQDFCRYTSSVTPGIQLGLNVIKPEKPGPMLVQLHGWHMSMPNPVRREHPGELPYVVVQVDMRGRAFSEGEPDCNGCELIDMYDAVRFVQQEYAEYLLPVEPAIYLEGGSGGGGNVLAAVAKFPDLFSAATALYGISDYAAWYAQDEAGEFRDEMDVWIGCSPEANAERYEARSGLRLAANVRTPLYMAHGDGDIRVPVSHSRAYVREMERLGRRAGVRYDELPGVGARGHLTGVSEEQQRLLEEGSERNRQDHAQAPRLEAAGTLLVGGFLYTKHFHIHLDSVHSLATAHYDLHSRRITMYAARPVPYRITWMDGSEERGICNSY</sequence>
<protein>
    <recommendedName>
        <fullName evidence="1">Peptidase S9 prolyl oligopeptidase catalytic domain-containing protein</fullName>
    </recommendedName>
</protein>
<name>A0A916JRY0_9BACL</name>
<dbReference type="AlphaFoldDB" id="A0A916JRY0"/>
<gene>
    <name evidence="2" type="ORF">PAESOLCIP111_00227</name>
</gene>
<dbReference type="InterPro" id="IPR001375">
    <property type="entry name" value="Peptidase_S9_cat"/>
</dbReference>
<dbReference type="EMBL" id="CAJVAS010000001">
    <property type="protein sequence ID" value="CAG7598455.1"/>
    <property type="molecule type" value="Genomic_DNA"/>
</dbReference>
<accession>A0A916JRY0</accession>
<keyword evidence="3" id="KW-1185">Reference proteome</keyword>
<dbReference type="GO" id="GO:0006508">
    <property type="term" value="P:proteolysis"/>
    <property type="evidence" value="ECO:0007669"/>
    <property type="project" value="InterPro"/>
</dbReference>
<reference evidence="2" key="1">
    <citation type="submission" date="2021-06" db="EMBL/GenBank/DDBJ databases">
        <authorList>
            <person name="Criscuolo A."/>
        </authorList>
    </citation>
    <scope>NUCLEOTIDE SEQUENCE</scope>
    <source>
        <strain evidence="2">CIP111600</strain>
    </source>
</reference>
<evidence type="ECO:0000259" key="1">
    <source>
        <dbReference type="Pfam" id="PF00326"/>
    </source>
</evidence>
<evidence type="ECO:0000313" key="3">
    <source>
        <dbReference type="Proteomes" id="UP000693672"/>
    </source>
</evidence>
<dbReference type="Proteomes" id="UP000693672">
    <property type="component" value="Unassembled WGS sequence"/>
</dbReference>
<evidence type="ECO:0000313" key="2">
    <source>
        <dbReference type="EMBL" id="CAG7598455.1"/>
    </source>
</evidence>
<organism evidence="2 3">
    <name type="scientific">Paenibacillus solanacearum</name>
    <dbReference type="NCBI Taxonomy" id="2048548"/>
    <lineage>
        <taxon>Bacteria</taxon>
        <taxon>Bacillati</taxon>
        <taxon>Bacillota</taxon>
        <taxon>Bacilli</taxon>
        <taxon>Bacillales</taxon>
        <taxon>Paenibacillaceae</taxon>
        <taxon>Paenibacillus</taxon>
    </lineage>
</organism>